<evidence type="ECO:0000313" key="1">
    <source>
        <dbReference type="EMBL" id="OGL39394.1"/>
    </source>
</evidence>
<accession>A0A1F7REN1</accession>
<dbReference type="AlphaFoldDB" id="A0A1F7REN1"/>
<gene>
    <name evidence="1" type="ORF">A2042_05790</name>
</gene>
<evidence type="ECO:0000313" key="2">
    <source>
        <dbReference type="Proteomes" id="UP000178526"/>
    </source>
</evidence>
<reference evidence="1 2" key="1">
    <citation type="journal article" date="2016" name="Nat. Commun.">
        <title>Thousands of microbial genomes shed light on interconnected biogeochemical processes in an aquifer system.</title>
        <authorList>
            <person name="Anantharaman K."/>
            <person name="Brown C.T."/>
            <person name="Hug L.A."/>
            <person name="Sharon I."/>
            <person name="Castelle C.J."/>
            <person name="Probst A.J."/>
            <person name="Thomas B.C."/>
            <person name="Singh A."/>
            <person name="Wilkins M.J."/>
            <person name="Karaoz U."/>
            <person name="Brodie E.L."/>
            <person name="Williams K.H."/>
            <person name="Hubbard S.S."/>
            <person name="Banfield J.F."/>
        </authorList>
    </citation>
    <scope>NUCLEOTIDE SEQUENCE [LARGE SCALE GENOMIC DNA]</scope>
</reference>
<comment type="caution">
    <text evidence="1">The sequence shown here is derived from an EMBL/GenBank/DDBJ whole genome shotgun (WGS) entry which is preliminary data.</text>
</comment>
<proteinExistence type="predicted"/>
<name>A0A1F7REN1_9BACT</name>
<sequence length="78" mass="8933">MADFVWEGKTKEMYDKLISNSPKPFQEMTRKRMTESLTKKVGDGGTVTQEILLEIVKEITPKPFLAMAMKSIEPLLQK</sequence>
<dbReference type="EMBL" id="MGDB01000119">
    <property type="protein sequence ID" value="OGL39394.1"/>
    <property type="molecule type" value="Genomic_DNA"/>
</dbReference>
<dbReference type="Proteomes" id="UP000178526">
    <property type="component" value="Unassembled WGS sequence"/>
</dbReference>
<protein>
    <submittedName>
        <fullName evidence="1">Uncharacterized protein</fullName>
    </submittedName>
</protein>
<organism evidence="1 2">
    <name type="scientific">Candidatus Schekmanbacteria bacterium GWA2_38_11</name>
    <dbReference type="NCBI Taxonomy" id="1817876"/>
    <lineage>
        <taxon>Bacteria</taxon>
        <taxon>Candidatus Schekmaniibacteriota</taxon>
    </lineage>
</organism>